<evidence type="ECO:0000313" key="1">
    <source>
        <dbReference type="EMBL" id="KKN79590.1"/>
    </source>
</evidence>
<proteinExistence type="predicted"/>
<dbReference type="AlphaFoldDB" id="A0A0F9TEE5"/>
<sequence>MQWTFLNLYDRILARLHSSSSNTVLLAEVKNWINVAYQDLHSRPNKVAPWAVRRSTVLTTAPTTSSTIELTFTVDDATVSAASAVFTSGLVGQKIKLDAFSEVYTIRTFTSATAIEMDQIFNGTTTTSSGWRIWDDTVLMPPMTHEILSLQIRGQVQPLGKLDPQEFMDQYGDNHSPGTPVDYSEYPPDAQEGAVTALTGTVTFNDEDTAVTGSGTAFLTEAKVGDLVRKASTDTLWREVSSIASDTALTLRQAWNGTTGAGASGGSQKADGWQRFQLGPHADDEYSLIVRAQHIPVEMAADANIPEMPENIVPILIDGALAIGHEYRDDPRKEEQRNKYEQEVAKVLSDVRKTSQRPRLTPNLEAVCNAFPGR</sequence>
<protein>
    <submittedName>
        <fullName evidence="1">Uncharacterized protein</fullName>
    </submittedName>
</protein>
<organism evidence="1">
    <name type="scientific">marine sediment metagenome</name>
    <dbReference type="NCBI Taxonomy" id="412755"/>
    <lineage>
        <taxon>unclassified sequences</taxon>
        <taxon>metagenomes</taxon>
        <taxon>ecological metagenomes</taxon>
    </lineage>
</organism>
<comment type="caution">
    <text evidence="1">The sequence shown here is derived from an EMBL/GenBank/DDBJ whole genome shotgun (WGS) entry which is preliminary data.</text>
</comment>
<accession>A0A0F9TEE5</accession>
<dbReference type="EMBL" id="LAZR01000244">
    <property type="protein sequence ID" value="KKN79590.1"/>
    <property type="molecule type" value="Genomic_DNA"/>
</dbReference>
<reference evidence="1" key="1">
    <citation type="journal article" date="2015" name="Nature">
        <title>Complex archaea that bridge the gap between prokaryotes and eukaryotes.</title>
        <authorList>
            <person name="Spang A."/>
            <person name="Saw J.H."/>
            <person name="Jorgensen S.L."/>
            <person name="Zaremba-Niedzwiedzka K."/>
            <person name="Martijn J."/>
            <person name="Lind A.E."/>
            <person name="van Eijk R."/>
            <person name="Schleper C."/>
            <person name="Guy L."/>
            <person name="Ettema T.J."/>
        </authorList>
    </citation>
    <scope>NUCLEOTIDE SEQUENCE</scope>
</reference>
<gene>
    <name evidence="1" type="ORF">LCGC14_0337940</name>
</gene>
<name>A0A0F9TEE5_9ZZZZ</name>